<dbReference type="Proteomes" id="UP001386955">
    <property type="component" value="Unassembled WGS sequence"/>
</dbReference>
<dbReference type="AlphaFoldDB" id="A0AAN9S3T3"/>
<sequence>MVIVGLSLWLYQSLTRLETRLFSWIAPPLGAVAVNVDGSVTGGQASYGGVCCDSIFVFDFYDYLGETLVLYVELMALLHGFKFCRSKEDNEVVDFLTKQRVTNGESLVLLDEVLTTLLIMMITDALGMVFQRYF</sequence>
<dbReference type="PANTHER" id="PTHR47723">
    <property type="entry name" value="OS05G0353850 PROTEIN"/>
    <property type="match status" value="1"/>
</dbReference>
<dbReference type="PANTHER" id="PTHR47723:SF19">
    <property type="entry name" value="POLYNUCLEOTIDYL TRANSFERASE, RIBONUCLEASE H-LIKE SUPERFAMILY PROTEIN"/>
    <property type="match status" value="1"/>
</dbReference>
<organism evidence="1 2">
    <name type="scientific">Psophocarpus tetragonolobus</name>
    <name type="common">Winged bean</name>
    <name type="synonym">Dolichos tetragonolobus</name>
    <dbReference type="NCBI Taxonomy" id="3891"/>
    <lineage>
        <taxon>Eukaryota</taxon>
        <taxon>Viridiplantae</taxon>
        <taxon>Streptophyta</taxon>
        <taxon>Embryophyta</taxon>
        <taxon>Tracheophyta</taxon>
        <taxon>Spermatophyta</taxon>
        <taxon>Magnoliopsida</taxon>
        <taxon>eudicotyledons</taxon>
        <taxon>Gunneridae</taxon>
        <taxon>Pentapetalae</taxon>
        <taxon>rosids</taxon>
        <taxon>fabids</taxon>
        <taxon>Fabales</taxon>
        <taxon>Fabaceae</taxon>
        <taxon>Papilionoideae</taxon>
        <taxon>50 kb inversion clade</taxon>
        <taxon>NPAAA clade</taxon>
        <taxon>indigoferoid/millettioid clade</taxon>
        <taxon>Phaseoleae</taxon>
        <taxon>Psophocarpus</taxon>
    </lineage>
</organism>
<gene>
    <name evidence="1" type="ORF">VNO78_23506</name>
</gene>
<name>A0AAN9S3T3_PSOTE</name>
<accession>A0AAN9S3T3</accession>
<evidence type="ECO:0000313" key="1">
    <source>
        <dbReference type="EMBL" id="KAK7388682.1"/>
    </source>
</evidence>
<dbReference type="InterPro" id="IPR012337">
    <property type="entry name" value="RNaseH-like_sf"/>
</dbReference>
<evidence type="ECO:0000313" key="2">
    <source>
        <dbReference type="Proteomes" id="UP001386955"/>
    </source>
</evidence>
<reference evidence="1 2" key="1">
    <citation type="submission" date="2024-01" db="EMBL/GenBank/DDBJ databases">
        <title>The genomes of 5 underutilized Papilionoideae crops provide insights into root nodulation and disease resistanc.</title>
        <authorList>
            <person name="Jiang F."/>
        </authorList>
    </citation>
    <scope>NUCLEOTIDE SEQUENCE [LARGE SCALE GENOMIC DNA]</scope>
    <source>
        <strain evidence="1">DUOXIRENSHENG_FW03</strain>
        <tissue evidence="1">Leaves</tissue>
    </source>
</reference>
<comment type="caution">
    <text evidence="1">The sequence shown here is derived from an EMBL/GenBank/DDBJ whole genome shotgun (WGS) entry which is preliminary data.</text>
</comment>
<dbReference type="InterPro" id="IPR053151">
    <property type="entry name" value="RNase_H-like"/>
</dbReference>
<keyword evidence="2" id="KW-1185">Reference proteome</keyword>
<protein>
    <submittedName>
        <fullName evidence="1">Uncharacterized protein</fullName>
    </submittedName>
</protein>
<dbReference type="SUPFAM" id="SSF53098">
    <property type="entry name" value="Ribonuclease H-like"/>
    <property type="match status" value="1"/>
</dbReference>
<proteinExistence type="predicted"/>
<dbReference type="EMBL" id="JAYMYS010000006">
    <property type="protein sequence ID" value="KAK7388682.1"/>
    <property type="molecule type" value="Genomic_DNA"/>
</dbReference>